<keyword evidence="6" id="KW-0274">FAD</keyword>
<keyword evidence="8" id="KW-0560">Oxidoreductase</keyword>
<comment type="pathway">
    <text evidence="2">Siderophore biosynthesis.</text>
</comment>
<comment type="similarity">
    <text evidence="3">Belongs to the lysine N(6)-hydroxylase/L-ornithine N(5)-oxygenase family.</text>
</comment>
<evidence type="ECO:0000313" key="13">
    <source>
        <dbReference type="Proteomes" id="UP001056384"/>
    </source>
</evidence>
<evidence type="ECO:0000256" key="8">
    <source>
        <dbReference type="ARBA" id="ARBA00023002"/>
    </source>
</evidence>
<protein>
    <recommendedName>
        <fullName evidence="4">L-ornithine N(5)-monooxygenase [NAD(P)H]</fullName>
        <ecNumber evidence="4">1.14.13.196</ecNumber>
    </recommendedName>
</protein>
<dbReference type="SUPFAM" id="SSF51905">
    <property type="entry name" value="FAD/NAD(P)-binding domain"/>
    <property type="match status" value="2"/>
</dbReference>
<evidence type="ECO:0000256" key="9">
    <source>
        <dbReference type="ARBA" id="ARBA00047598"/>
    </source>
</evidence>
<dbReference type="AlphaFoldDB" id="A0A9Q9B6R1"/>
<dbReference type="Pfam" id="PF13434">
    <property type="entry name" value="Lys_Orn_oxgnase"/>
    <property type="match status" value="1"/>
</dbReference>
<evidence type="ECO:0000256" key="6">
    <source>
        <dbReference type="ARBA" id="ARBA00022827"/>
    </source>
</evidence>
<comment type="catalytic activity">
    <reaction evidence="10">
        <text>L-ornithine + NADH + O2 = N(5)-hydroxy-L-ornithine + NAD(+) + H2O</text>
        <dbReference type="Rhea" id="RHEA:41512"/>
        <dbReference type="ChEBI" id="CHEBI:15377"/>
        <dbReference type="ChEBI" id="CHEBI:15379"/>
        <dbReference type="ChEBI" id="CHEBI:46911"/>
        <dbReference type="ChEBI" id="CHEBI:57540"/>
        <dbReference type="ChEBI" id="CHEBI:57945"/>
        <dbReference type="ChEBI" id="CHEBI:78275"/>
        <dbReference type="EC" id="1.14.13.196"/>
    </reaction>
</comment>
<evidence type="ECO:0000256" key="2">
    <source>
        <dbReference type="ARBA" id="ARBA00004924"/>
    </source>
</evidence>
<dbReference type="EMBL" id="CP099428">
    <property type="protein sequence ID" value="USW58468.1"/>
    <property type="molecule type" value="Genomic_DNA"/>
</dbReference>
<dbReference type="EC" id="1.14.13.196" evidence="4"/>
<keyword evidence="13" id="KW-1185">Reference proteome</keyword>
<dbReference type="InterPro" id="IPR036188">
    <property type="entry name" value="FAD/NAD-bd_sf"/>
</dbReference>
<accession>A0A9Q9B6R1</accession>
<keyword evidence="7" id="KW-0521">NADP</keyword>
<dbReference type="PANTHER" id="PTHR38663">
    <property type="match status" value="1"/>
</dbReference>
<evidence type="ECO:0000256" key="10">
    <source>
        <dbReference type="ARBA" id="ARBA00049248"/>
    </source>
</evidence>
<sequence>MPASRADSMSPERDDILPYIYDTIIIGAGPCGLATAARLREHTPSAIFTDEEHHRYHWIKKHAGQAAIKNSKTGQTRSLASSSVPQRKSSSPSMLVLDSSGDSWMSKWKRLFSLLEISHLRSPMFFHPDPHDRDGLLAYAHAAGRECECIEIAGCVGKELSKHQMKKRRNNRRPGEQAKPTITIDERDRKDYYIPPSDLFHSYCSFIAERYNLQSPDLIQQASVSSIDYDYFPHLSPHDKIFTIKTSTSTHYARTAVLAVGAGNAPSIPKPFPQSGCPCACHAFQPLDTALSTRLASNKNQQTNILVIGGGLTSAQISDRIIRKSGSSSNIKVFHLMRGNFKVKPFDVDLSWMGKFRNHEKASFWSADTDEERSELIKSARGGGSITPRFAKILKEHVDKGRVDLHTNATVRGCRYDPIEQVWHIKTQPELKALEEAKIHYVYFATGVASDFETLPYLKGMCEKYPVESYDGLPALTDDLMWREDVPLFMTGKFAALRLGPGAGNLEGARLGAERIAWALQDFLGKDEVTGGGSSEDEESKMGGEYRFAAGIGSRYESLEVEG</sequence>
<evidence type="ECO:0000256" key="4">
    <source>
        <dbReference type="ARBA" id="ARBA00012881"/>
    </source>
</evidence>
<comment type="cofactor">
    <cofactor evidence="1">
        <name>FAD</name>
        <dbReference type="ChEBI" id="CHEBI:57692"/>
    </cofactor>
</comment>
<name>A0A9Q9B6R1_9PEZI</name>
<organism evidence="12 13">
    <name type="scientific">Septoria linicola</name>
    <dbReference type="NCBI Taxonomy" id="215465"/>
    <lineage>
        <taxon>Eukaryota</taxon>
        <taxon>Fungi</taxon>
        <taxon>Dikarya</taxon>
        <taxon>Ascomycota</taxon>
        <taxon>Pezizomycotina</taxon>
        <taxon>Dothideomycetes</taxon>
        <taxon>Dothideomycetidae</taxon>
        <taxon>Mycosphaerellales</taxon>
        <taxon>Mycosphaerellaceae</taxon>
        <taxon>Septoria</taxon>
    </lineage>
</organism>
<proteinExistence type="inferred from homology"/>
<feature type="compositionally biased region" description="Low complexity" evidence="11">
    <location>
        <begin position="81"/>
        <end position="94"/>
    </location>
</feature>
<evidence type="ECO:0000256" key="5">
    <source>
        <dbReference type="ARBA" id="ARBA00022630"/>
    </source>
</evidence>
<evidence type="ECO:0000256" key="7">
    <source>
        <dbReference type="ARBA" id="ARBA00022857"/>
    </source>
</evidence>
<dbReference type="InterPro" id="IPR025700">
    <property type="entry name" value="Lys/Orn_oxygenase"/>
</dbReference>
<reference evidence="12" key="1">
    <citation type="submission" date="2022-06" db="EMBL/GenBank/DDBJ databases">
        <title>Complete genome sequences of two strains of the flax pathogen Septoria linicola.</title>
        <authorList>
            <person name="Lapalu N."/>
            <person name="Simon A."/>
            <person name="Demenou B."/>
            <person name="Paumier D."/>
            <person name="Guillot M.-P."/>
            <person name="Gout L."/>
            <person name="Valade R."/>
        </authorList>
    </citation>
    <scope>NUCLEOTIDE SEQUENCE</scope>
    <source>
        <strain evidence="12">SE15195</strain>
    </source>
</reference>
<dbReference type="Proteomes" id="UP001056384">
    <property type="component" value="Chromosome 11"/>
</dbReference>
<evidence type="ECO:0000313" key="12">
    <source>
        <dbReference type="EMBL" id="USW58468.1"/>
    </source>
</evidence>
<feature type="region of interest" description="Disordered" evidence="11">
    <location>
        <begin position="69"/>
        <end position="94"/>
    </location>
</feature>
<evidence type="ECO:0000256" key="1">
    <source>
        <dbReference type="ARBA" id="ARBA00001974"/>
    </source>
</evidence>
<feature type="compositionally biased region" description="Polar residues" evidence="11">
    <location>
        <begin position="69"/>
        <end position="80"/>
    </location>
</feature>
<evidence type="ECO:0000256" key="11">
    <source>
        <dbReference type="SAM" id="MobiDB-lite"/>
    </source>
</evidence>
<keyword evidence="5" id="KW-0285">Flavoprotein</keyword>
<evidence type="ECO:0000256" key="3">
    <source>
        <dbReference type="ARBA" id="ARBA00007588"/>
    </source>
</evidence>
<gene>
    <name evidence="12" type="ORF">Slin15195_G117870</name>
</gene>
<dbReference type="PANTHER" id="PTHR38663:SF1">
    <property type="entry name" value="L-ORNITHINE N(5)-MONOOXYGENASE"/>
    <property type="match status" value="1"/>
</dbReference>
<feature type="region of interest" description="Disordered" evidence="11">
    <location>
        <begin position="164"/>
        <end position="184"/>
    </location>
</feature>
<dbReference type="GO" id="GO:0016491">
    <property type="term" value="F:oxidoreductase activity"/>
    <property type="evidence" value="ECO:0007669"/>
    <property type="project" value="UniProtKB-KW"/>
</dbReference>
<comment type="catalytic activity">
    <reaction evidence="9">
        <text>L-ornithine + NADPH + O2 = N(5)-hydroxy-L-ornithine + NADP(+) + H2O</text>
        <dbReference type="Rhea" id="RHEA:41508"/>
        <dbReference type="ChEBI" id="CHEBI:15377"/>
        <dbReference type="ChEBI" id="CHEBI:15379"/>
        <dbReference type="ChEBI" id="CHEBI:46911"/>
        <dbReference type="ChEBI" id="CHEBI:57783"/>
        <dbReference type="ChEBI" id="CHEBI:58349"/>
        <dbReference type="ChEBI" id="CHEBI:78275"/>
        <dbReference type="EC" id="1.14.13.196"/>
    </reaction>
</comment>
<dbReference type="Gene3D" id="3.50.50.60">
    <property type="entry name" value="FAD/NAD(P)-binding domain"/>
    <property type="match status" value="2"/>
</dbReference>